<evidence type="ECO:0000313" key="4">
    <source>
        <dbReference type="Proteomes" id="UP000192247"/>
    </source>
</evidence>
<comment type="caution">
    <text evidence="3">The sequence shown here is derived from an EMBL/GenBank/DDBJ whole genome shotgun (WGS) entry which is preliminary data.</text>
</comment>
<dbReference type="EMBL" id="MNPL01019812">
    <property type="protein sequence ID" value="OQR69798.1"/>
    <property type="molecule type" value="Genomic_DNA"/>
</dbReference>
<protein>
    <submittedName>
        <fullName evidence="3">Uncharacterized protein</fullName>
    </submittedName>
</protein>
<sequence length="336" mass="36569">MCPVRLCRGRTLAFVLGANLLFVGLLIALTGARAPAGDADSFESSGASSESGGAQGTGSDGSTWSMYRLPRASPTVLKAKYFKLDDGKYCSLLNSDPSRSLIYRRCVCRTGFFGTDCGIPHFFWSQLLYNGTKPMTLTRLQEPRRMIEFKFHGIASPSTLATATPSSITPGMSTVSNNQSNTSSPSLVQNSTVCHNGSTINATLDRFSFHRELPDLQVYTGPNQANFSCATPHITAFSCPNLLCCWNRFWMQASELSFTDLVVLDIGEPSIGPSLPGEVLEFLKFYQGFQEALMIRRGPSVSLVASFNSVAVECNFDIKCITSCESSKFQVISLDL</sequence>
<evidence type="ECO:0000256" key="1">
    <source>
        <dbReference type="SAM" id="MobiDB-lite"/>
    </source>
</evidence>
<dbReference type="InParanoid" id="A0A1V9X8U3"/>
<feature type="compositionally biased region" description="Low complexity" evidence="1">
    <location>
        <begin position="41"/>
        <end position="52"/>
    </location>
</feature>
<accession>A0A1V9X8U3</accession>
<evidence type="ECO:0000313" key="3">
    <source>
        <dbReference type="EMBL" id="OQR69798.1"/>
    </source>
</evidence>
<proteinExistence type="predicted"/>
<feature type="region of interest" description="Disordered" evidence="1">
    <location>
        <begin position="41"/>
        <end position="62"/>
    </location>
</feature>
<evidence type="ECO:0000256" key="2">
    <source>
        <dbReference type="SAM" id="Phobius"/>
    </source>
</evidence>
<keyword evidence="2" id="KW-0472">Membrane</keyword>
<feature type="transmembrane region" description="Helical" evidence="2">
    <location>
        <begin position="12"/>
        <end position="32"/>
    </location>
</feature>
<dbReference type="Proteomes" id="UP000192247">
    <property type="component" value="Unassembled WGS sequence"/>
</dbReference>
<keyword evidence="4" id="KW-1185">Reference proteome</keyword>
<name>A0A1V9X8U3_9ACAR</name>
<keyword evidence="2" id="KW-0812">Transmembrane</keyword>
<organism evidence="3 4">
    <name type="scientific">Tropilaelaps mercedesae</name>
    <dbReference type="NCBI Taxonomy" id="418985"/>
    <lineage>
        <taxon>Eukaryota</taxon>
        <taxon>Metazoa</taxon>
        <taxon>Ecdysozoa</taxon>
        <taxon>Arthropoda</taxon>
        <taxon>Chelicerata</taxon>
        <taxon>Arachnida</taxon>
        <taxon>Acari</taxon>
        <taxon>Parasitiformes</taxon>
        <taxon>Mesostigmata</taxon>
        <taxon>Gamasina</taxon>
        <taxon>Dermanyssoidea</taxon>
        <taxon>Laelapidae</taxon>
        <taxon>Tropilaelaps</taxon>
    </lineage>
</organism>
<reference evidence="3 4" key="1">
    <citation type="journal article" date="2017" name="Gigascience">
        <title>Draft genome of the honey bee ectoparasitic mite, Tropilaelaps mercedesae, is shaped by the parasitic life history.</title>
        <authorList>
            <person name="Dong X."/>
            <person name="Armstrong S.D."/>
            <person name="Xia D."/>
            <person name="Makepeace B.L."/>
            <person name="Darby A.C."/>
            <person name="Kadowaki T."/>
        </authorList>
    </citation>
    <scope>NUCLEOTIDE SEQUENCE [LARGE SCALE GENOMIC DNA]</scope>
    <source>
        <strain evidence="3">Wuxi-XJTLU</strain>
    </source>
</reference>
<dbReference type="AlphaFoldDB" id="A0A1V9X8U3"/>
<dbReference type="OrthoDB" id="6474464at2759"/>
<gene>
    <name evidence="3" type="ORF">BIW11_12046</name>
</gene>
<keyword evidence="2" id="KW-1133">Transmembrane helix</keyword>